<reference evidence="7" key="1">
    <citation type="submission" date="2022-08" db="EMBL/GenBank/DDBJ databases">
        <title>Genome Sequencing of Bacteroides fragilis Group Isolates with Nanopore Technology.</title>
        <authorList>
            <person name="Tisza M.J."/>
            <person name="Smith D."/>
            <person name="Dekker J.P."/>
        </authorList>
    </citation>
    <scope>NUCLEOTIDE SEQUENCE</scope>
    <source>
        <strain evidence="7">BFG-527</strain>
    </source>
</reference>
<dbReference type="EMBL" id="CP103141">
    <property type="protein sequence ID" value="UVQ74416.1"/>
    <property type="molecule type" value="Genomic_DNA"/>
</dbReference>
<evidence type="ECO:0000256" key="2">
    <source>
        <dbReference type="ARBA" id="ARBA00022649"/>
    </source>
</evidence>
<name>A0ABY5T9L0_9BACE</name>
<proteinExistence type="predicted"/>
<keyword evidence="3 7" id="KW-0808">Transferase</keyword>
<dbReference type="InterPro" id="IPR000182">
    <property type="entry name" value="GNAT_dom"/>
</dbReference>
<evidence type="ECO:0000256" key="1">
    <source>
        <dbReference type="ARBA" id="ARBA00022491"/>
    </source>
</evidence>
<dbReference type="PANTHER" id="PTHR36449:SF1">
    <property type="entry name" value="ACETYLTRANSFERASE"/>
    <property type="match status" value="1"/>
</dbReference>
<dbReference type="Proteomes" id="UP001060104">
    <property type="component" value="Chromosome"/>
</dbReference>
<accession>A0ABY5T9L0</accession>
<dbReference type="GO" id="GO:0016746">
    <property type="term" value="F:acyltransferase activity"/>
    <property type="evidence" value="ECO:0007669"/>
    <property type="project" value="UniProtKB-KW"/>
</dbReference>
<dbReference type="CDD" id="cd04301">
    <property type="entry name" value="NAT_SF"/>
    <property type="match status" value="1"/>
</dbReference>
<dbReference type="Pfam" id="PF13508">
    <property type="entry name" value="Acetyltransf_7"/>
    <property type="match status" value="1"/>
</dbReference>
<evidence type="ECO:0000256" key="4">
    <source>
        <dbReference type="ARBA" id="ARBA00023315"/>
    </source>
</evidence>
<keyword evidence="2" id="KW-1277">Toxin-antitoxin system</keyword>
<dbReference type="EC" id="2.3.1.-" evidence="7"/>
<dbReference type="RefSeq" id="WP_070612812.1">
    <property type="nucleotide sequence ID" value="NZ_CP081916.1"/>
</dbReference>
<feature type="domain" description="N-acetyltransferase" evidence="6">
    <location>
        <begin position="30"/>
        <end position="173"/>
    </location>
</feature>
<dbReference type="GeneID" id="69591676"/>
<dbReference type="PANTHER" id="PTHR36449">
    <property type="entry name" value="ACETYLTRANSFERASE-RELATED"/>
    <property type="match status" value="1"/>
</dbReference>
<sequence>MALQDFDLLPLRADTAIKPFKCKDSDLNGFLLEDAQKYLENLMAVTYLLEDNANGKTVAYYSLLNDKITFDPEQRSIWNRLSRKIPNAKRRKHYPAVKIGRLAISESYSGQGLGRDILRLIKYTFTHGNRTGCRFITVDAYRDAVGFYENCGFEFISEKDRDDATRLMYFDLKPFLDAGKQ</sequence>
<dbReference type="PROSITE" id="PS51186">
    <property type="entry name" value="GNAT"/>
    <property type="match status" value="1"/>
</dbReference>
<evidence type="ECO:0000259" key="6">
    <source>
        <dbReference type="PROSITE" id="PS51186"/>
    </source>
</evidence>
<keyword evidence="8" id="KW-1185">Reference proteome</keyword>
<dbReference type="InterPro" id="IPR016181">
    <property type="entry name" value="Acyl_CoA_acyltransferase"/>
</dbReference>
<keyword evidence="1" id="KW-0678">Repressor</keyword>
<protein>
    <submittedName>
        <fullName evidence="7">GNAT family N-acetyltransferase</fullName>
        <ecNumber evidence="7">2.3.1.-</ecNumber>
    </submittedName>
</protein>
<gene>
    <name evidence="7" type="ORF">NXY30_26325</name>
</gene>
<evidence type="ECO:0000256" key="5">
    <source>
        <dbReference type="ARBA" id="ARBA00049880"/>
    </source>
</evidence>
<keyword evidence="4 7" id="KW-0012">Acyltransferase</keyword>
<dbReference type="Gene3D" id="3.40.630.30">
    <property type="match status" value="1"/>
</dbReference>
<evidence type="ECO:0000313" key="8">
    <source>
        <dbReference type="Proteomes" id="UP001060104"/>
    </source>
</evidence>
<comment type="catalytic activity">
    <reaction evidence="5">
        <text>glycyl-tRNA(Gly) + acetyl-CoA = N-acetylglycyl-tRNA(Gly) + CoA + H(+)</text>
        <dbReference type="Rhea" id="RHEA:81867"/>
        <dbReference type="Rhea" id="RHEA-COMP:9683"/>
        <dbReference type="Rhea" id="RHEA-COMP:19766"/>
        <dbReference type="ChEBI" id="CHEBI:15378"/>
        <dbReference type="ChEBI" id="CHEBI:57287"/>
        <dbReference type="ChEBI" id="CHEBI:57288"/>
        <dbReference type="ChEBI" id="CHEBI:78522"/>
        <dbReference type="ChEBI" id="CHEBI:232036"/>
    </reaction>
</comment>
<evidence type="ECO:0000313" key="7">
    <source>
        <dbReference type="EMBL" id="UVQ74416.1"/>
    </source>
</evidence>
<dbReference type="SUPFAM" id="SSF55729">
    <property type="entry name" value="Acyl-CoA N-acyltransferases (Nat)"/>
    <property type="match status" value="1"/>
</dbReference>
<evidence type="ECO:0000256" key="3">
    <source>
        <dbReference type="ARBA" id="ARBA00022679"/>
    </source>
</evidence>
<organism evidence="7 8">
    <name type="scientific">Bacteroides faecis</name>
    <dbReference type="NCBI Taxonomy" id="674529"/>
    <lineage>
        <taxon>Bacteria</taxon>
        <taxon>Pseudomonadati</taxon>
        <taxon>Bacteroidota</taxon>
        <taxon>Bacteroidia</taxon>
        <taxon>Bacteroidales</taxon>
        <taxon>Bacteroidaceae</taxon>
        <taxon>Bacteroides</taxon>
    </lineage>
</organism>